<dbReference type="Proteomes" id="UP001497700">
    <property type="component" value="Unassembled WGS sequence"/>
</dbReference>
<name>A0ACB9YTM9_9PEZI</name>
<evidence type="ECO:0000313" key="2">
    <source>
        <dbReference type="Proteomes" id="UP001497700"/>
    </source>
</evidence>
<gene>
    <name evidence="1" type="ORF">F4820DRAFT_460447</name>
</gene>
<comment type="caution">
    <text evidence="1">The sequence shown here is derived from an EMBL/GenBank/DDBJ whole genome shotgun (WGS) entry which is preliminary data.</text>
</comment>
<proteinExistence type="predicted"/>
<organism evidence="1 2">
    <name type="scientific">Hypoxylon rubiginosum</name>
    <dbReference type="NCBI Taxonomy" id="110542"/>
    <lineage>
        <taxon>Eukaryota</taxon>
        <taxon>Fungi</taxon>
        <taxon>Dikarya</taxon>
        <taxon>Ascomycota</taxon>
        <taxon>Pezizomycotina</taxon>
        <taxon>Sordariomycetes</taxon>
        <taxon>Xylariomycetidae</taxon>
        <taxon>Xylariales</taxon>
        <taxon>Hypoxylaceae</taxon>
        <taxon>Hypoxylon</taxon>
    </lineage>
</organism>
<reference evidence="1 2" key="1">
    <citation type="journal article" date="2022" name="New Phytol.">
        <title>Ecological generalism drives hyperdiversity of secondary metabolite gene clusters in xylarialean endophytes.</title>
        <authorList>
            <person name="Franco M.E.E."/>
            <person name="Wisecaver J.H."/>
            <person name="Arnold A.E."/>
            <person name="Ju Y.M."/>
            <person name="Slot J.C."/>
            <person name="Ahrendt S."/>
            <person name="Moore L.P."/>
            <person name="Eastman K.E."/>
            <person name="Scott K."/>
            <person name="Konkel Z."/>
            <person name="Mondo S.J."/>
            <person name="Kuo A."/>
            <person name="Hayes R.D."/>
            <person name="Haridas S."/>
            <person name="Andreopoulos B."/>
            <person name="Riley R."/>
            <person name="LaButti K."/>
            <person name="Pangilinan J."/>
            <person name="Lipzen A."/>
            <person name="Amirebrahimi M."/>
            <person name="Yan J."/>
            <person name="Adam C."/>
            <person name="Keymanesh K."/>
            <person name="Ng V."/>
            <person name="Louie K."/>
            <person name="Northen T."/>
            <person name="Drula E."/>
            <person name="Henrissat B."/>
            <person name="Hsieh H.M."/>
            <person name="Youens-Clark K."/>
            <person name="Lutzoni F."/>
            <person name="Miadlikowska J."/>
            <person name="Eastwood D.C."/>
            <person name="Hamelin R.C."/>
            <person name="Grigoriev I.V."/>
            <person name="U'Ren J.M."/>
        </authorList>
    </citation>
    <scope>NUCLEOTIDE SEQUENCE [LARGE SCALE GENOMIC DNA]</scope>
    <source>
        <strain evidence="1 2">CBS 119005</strain>
    </source>
</reference>
<keyword evidence="2" id="KW-1185">Reference proteome</keyword>
<protein>
    <submittedName>
        <fullName evidence="1">Uncharacterized protein</fullName>
    </submittedName>
</protein>
<sequence length="338" mass="37411">MSTTGAVDQTQITILLGVSTALTCITTILVTLRVWIRFFLLKKAGMDDYMAIGALIFTIGYLAVLYLGKENGMGSPMGVLTLDEMETLLKITFSIEIMYYVIIGCVKSSIIFMYDRFAVSNTMKRLCLSTNILFLVFFIVCIGVVVGQCRPLEKAWALTRFVEGSCIDTTEFFYFTSGFGILMDCWILGLPIPTLKHLQITRRSRHVLYGVFGIGILATAFSCARLYSINTYTKAADPFRDSILVNVWSMVEVNIAIWCACAPALKPVFSPGRFLDSRKQSSRNYHSLNIPGASKGIDGSTSQSHIIHMNSGNHSTSLRGSSQGGEDIELERPRPAHV</sequence>
<dbReference type="EMBL" id="MU393534">
    <property type="protein sequence ID" value="KAI4862070.1"/>
    <property type="molecule type" value="Genomic_DNA"/>
</dbReference>
<accession>A0ACB9YTM9</accession>
<evidence type="ECO:0000313" key="1">
    <source>
        <dbReference type="EMBL" id="KAI4862070.1"/>
    </source>
</evidence>